<dbReference type="InterPro" id="IPR001977">
    <property type="entry name" value="Depp_CoAkinase"/>
</dbReference>
<dbReference type="VEuPathDB" id="MicrosporidiaDB:VCUG_01379"/>
<keyword evidence="2" id="KW-0067">ATP-binding</keyword>
<dbReference type="RefSeq" id="XP_008074399.1">
    <property type="nucleotide sequence ID" value="XM_008076208.1"/>
</dbReference>
<sequence length="213" mass="24979">MYIIGITGNIATGKSLVGSLLRQKGYRVIDVDKVAREVLECNKELLCKKFPELCVNNKFSKAKLREIVFKKEKNKRAIERILHCRIIFKTFFMVLVEAFKFRDVIFLEIPLFFEYNLDRFFDSVVVYCDKNIQAERIIGRDGDDLLNEKLKAQKSLDEKKKRGTFLINNNGTVEYTKIQIANLKFSGRTIYFYIIIVILVYHLTRYLLKNLLG</sequence>
<dbReference type="HOGENOM" id="CLU_057180_3_1_1"/>
<evidence type="ECO:0000256" key="1">
    <source>
        <dbReference type="ARBA" id="ARBA00022741"/>
    </source>
</evidence>
<dbReference type="InterPro" id="IPR027417">
    <property type="entry name" value="P-loop_NTPase"/>
</dbReference>
<dbReference type="OMA" id="DVDKEYH"/>
<dbReference type="FunCoup" id="L2GTW1">
    <property type="interactions" value="62"/>
</dbReference>
<keyword evidence="3" id="KW-1133">Transmembrane helix</keyword>
<feature type="transmembrane region" description="Helical" evidence="3">
    <location>
        <begin position="190"/>
        <end position="208"/>
    </location>
</feature>
<dbReference type="NCBIfam" id="TIGR00152">
    <property type="entry name" value="dephospho-CoA kinase"/>
    <property type="match status" value="1"/>
</dbReference>
<dbReference type="Proteomes" id="UP000011081">
    <property type="component" value="Unassembled WGS sequence"/>
</dbReference>
<proteinExistence type="inferred from homology"/>
<keyword evidence="4" id="KW-0418">Kinase</keyword>
<dbReference type="GeneID" id="19879257"/>
<evidence type="ECO:0000256" key="2">
    <source>
        <dbReference type="ARBA" id="ARBA00022840"/>
    </source>
</evidence>
<dbReference type="PANTHER" id="PTHR10695">
    <property type="entry name" value="DEPHOSPHO-COA KINASE-RELATED"/>
    <property type="match status" value="1"/>
</dbReference>
<dbReference type="GO" id="GO:0005524">
    <property type="term" value="F:ATP binding"/>
    <property type="evidence" value="ECO:0007669"/>
    <property type="project" value="UniProtKB-KW"/>
</dbReference>
<name>L2GTW1_VAVCU</name>
<organism evidence="4 5">
    <name type="scientific">Vavraia culicis (isolate floridensis)</name>
    <name type="common">Microsporidian parasite</name>
    <dbReference type="NCBI Taxonomy" id="948595"/>
    <lineage>
        <taxon>Eukaryota</taxon>
        <taxon>Fungi</taxon>
        <taxon>Fungi incertae sedis</taxon>
        <taxon>Microsporidia</taxon>
        <taxon>Pleistophoridae</taxon>
        <taxon>Vavraia</taxon>
    </lineage>
</organism>
<dbReference type="OrthoDB" id="247245at2759"/>
<keyword evidence="4" id="KW-0808">Transferase</keyword>
<dbReference type="Pfam" id="PF01121">
    <property type="entry name" value="CoaE"/>
    <property type="match status" value="1"/>
</dbReference>
<evidence type="ECO:0000256" key="3">
    <source>
        <dbReference type="SAM" id="Phobius"/>
    </source>
</evidence>
<dbReference type="CDD" id="cd02022">
    <property type="entry name" value="DPCK"/>
    <property type="match status" value="1"/>
</dbReference>
<evidence type="ECO:0000313" key="5">
    <source>
        <dbReference type="Proteomes" id="UP000011081"/>
    </source>
</evidence>
<keyword evidence="3" id="KW-0472">Membrane</keyword>
<evidence type="ECO:0000313" key="4">
    <source>
        <dbReference type="EMBL" id="ELA47106.1"/>
    </source>
</evidence>
<protein>
    <submittedName>
        <fullName evidence="4">Dephospho-CoA kinase</fullName>
    </submittedName>
</protein>
<dbReference type="EMBL" id="GL877424">
    <property type="protein sequence ID" value="ELA47106.1"/>
    <property type="molecule type" value="Genomic_DNA"/>
</dbReference>
<keyword evidence="3" id="KW-0812">Transmembrane</keyword>
<dbReference type="PANTHER" id="PTHR10695:SF46">
    <property type="entry name" value="BIFUNCTIONAL COENZYME A SYNTHASE-RELATED"/>
    <property type="match status" value="1"/>
</dbReference>
<keyword evidence="5" id="KW-1185">Reference proteome</keyword>
<dbReference type="SUPFAM" id="SSF52540">
    <property type="entry name" value="P-loop containing nucleoside triphosphate hydrolases"/>
    <property type="match status" value="1"/>
</dbReference>
<gene>
    <name evidence="4" type="ORF">VCUG_01379</name>
</gene>
<dbReference type="Gene3D" id="3.40.50.300">
    <property type="entry name" value="P-loop containing nucleotide triphosphate hydrolases"/>
    <property type="match status" value="1"/>
</dbReference>
<dbReference type="GO" id="GO:0004140">
    <property type="term" value="F:dephospho-CoA kinase activity"/>
    <property type="evidence" value="ECO:0007669"/>
    <property type="project" value="InterPro"/>
</dbReference>
<dbReference type="STRING" id="948595.L2GTW1"/>
<dbReference type="InParanoid" id="L2GTW1"/>
<keyword evidence="1" id="KW-0547">Nucleotide-binding</keyword>
<accession>L2GTW1</accession>
<dbReference type="HAMAP" id="MF_00376">
    <property type="entry name" value="Dephospho_CoA_kinase"/>
    <property type="match status" value="1"/>
</dbReference>
<dbReference type="AlphaFoldDB" id="L2GTW1"/>
<dbReference type="PROSITE" id="PS51219">
    <property type="entry name" value="DPCK"/>
    <property type="match status" value="1"/>
</dbReference>
<dbReference type="GO" id="GO:0015937">
    <property type="term" value="P:coenzyme A biosynthetic process"/>
    <property type="evidence" value="ECO:0007669"/>
    <property type="project" value="InterPro"/>
</dbReference>
<reference evidence="5" key="1">
    <citation type="submission" date="2011-03" db="EMBL/GenBank/DDBJ databases">
        <title>The genome sequence of Vavraia culicis strain floridensis.</title>
        <authorList>
            <consortium name="The Broad Institute Genome Sequencing Platform"/>
            <person name="Cuomo C."/>
            <person name="Becnel J."/>
            <person name="Sanscrainte N."/>
            <person name="Young S.K."/>
            <person name="Zeng Q."/>
            <person name="Gargeya S."/>
            <person name="Fitzgerald M."/>
            <person name="Haas B."/>
            <person name="Abouelleil A."/>
            <person name="Alvarado L."/>
            <person name="Arachchi H.M."/>
            <person name="Berlin A."/>
            <person name="Chapman S.B."/>
            <person name="Gearin G."/>
            <person name="Goldberg J."/>
            <person name="Griggs A."/>
            <person name="Gujja S."/>
            <person name="Hansen M."/>
            <person name="Heiman D."/>
            <person name="Howarth C."/>
            <person name="Larimer J."/>
            <person name="Lui A."/>
            <person name="MacDonald P.J.P."/>
            <person name="McCowen C."/>
            <person name="Montmayeur A."/>
            <person name="Murphy C."/>
            <person name="Neiman D."/>
            <person name="Pearson M."/>
            <person name="Priest M."/>
            <person name="Roberts A."/>
            <person name="Saif S."/>
            <person name="Shea T."/>
            <person name="Sisk P."/>
            <person name="Stolte C."/>
            <person name="Sykes S."/>
            <person name="Wortman J."/>
            <person name="Nusbaum C."/>
            <person name="Birren B."/>
        </authorList>
    </citation>
    <scope>NUCLEOTIDE SEQUENCE [LARGE SCALE GENOMIC DNA]</scope>
    <source>
        <strain evidence="5">floridensis</strain>
    </source>
</reference>